<feature type="compositionally biased region" description="Polar residues" evidence="1">
    <location>
        <begin position="218"/>
        <end position="231"/>
    </location>
</feature>
<evidence type="ECO:0000313" key="5">
    <source>
        <dbReference type="Proteomes" id="UP000501753"/>
    </source>
</evidence>
<reference evidence="2 4" key="2">
    <citation type="submission" date="2018-12" db="EMBL/GenBank/DDBJ databases">
        <title>Streptomyces griseoviridis F1-27 complete genome.</title>
        <authorList>
            <person name="Mariita R.M."/>
            <person name="Sello J.K."/>
        </authorList>
    </citation>
    <scope>NUCLEOTIDE SEQUENCE [LARGE SCALE GENOMIC DNA]</scope>
    <source>
        <strain evidence="2 4">F1-27</strain>
    </source>
</reference>
<dbReference type="Proteomes" id="UP000501753">
    <property type="component" value="Chromosome"/>
</dbReference>
<protein>
    <submittedName>
        <fullName evidence="2">TIR domain-containing protein</fullName>
    </submittedName>
</protein>
<evidence type="ECO:0000313" key="2">
    <source>
        <dbReference type="EMBL" id="AZS88424.1"/>
    </source>
</evidence>
<sequence length="253" mass="27868">MHEIFINYRTKGGKEVAYMCDEELSERFGPDSVFLAKKSIELGDSMDVLLRTVRRCHVLLALIHEGWTDEPHRSDPGRRALDDPQDWVRREIEEALSSGALIVPLFIGRKVEQLDARRLPRSIAELAEYQYTRVELHNRQEDLARIGDRLIQRVPALAPLDRSPRAVATVAAAAESSPEPTVRTDHQSGGIGSVGRSVGTFINTAHGPLNSGEGDQINGPQINGNGTNYVAGNNEGGIRQGFGTRTPRGGEQR</sequence>
<dbReference type="EMBL" id="CP034687">
    <property type="protein sequence ID" value="AZS88424.1"/>
    <property type="molecule type" value="Genomic_DNA"/>
</dbReference>
<proteinExistence type="predicted"/>
<dbReference type="AlphaFoldDB" id="A0A3Q9KZT4"/>
<evidence type="ECO:0000313" key="3">
    <source>
        <dbReference type="EMBL" id="QCN84736.1"/>
    </source>
</evidence>
<dbReference type="EMBL" id="CP029078">
    <property type="protein sequence ID" value="QCN84736.1"/>
    <property type="molecule type" value="Genomic_DNA"/>
</dbReference>
<dbReference type="Proteomes" id="UP000271291">
    <property type="component" value="Chromosome"/>
</dbReference>
<evidence type="ECO:0000313" key="4">
    <source>
        <dbReference type="Proteomes" id="UP000271291"/>
    </source>
</evidence>
<accession>A0A3Q9KZT4</accession>
<dbReference type="Gene3D" id="3.40.50.10140">
    <property type="entry name" value="Toll/interleukin-1 receptor homology (TIR) domain"/>
    <property type="match status" value="1"/>
</dbReference>
<dbReference type="RefSeq" id="WP_127181199.1">
    <property type="nucleotide sequence ID" value="NZ_CP029078.1"/>
</dbReference>
<feature type="region of interest" description="Disordered" evidence="1">
    <location>
        <begin position="202"/>
        <end position="253"/>
    </location>
</feature>
<dbReference type="KEGG" id="sgd:ELQ87_32430"/>
<organism evidence="2 4">
    <name type="scientific">Streptomyces griseoviridis</name>
    <dbReference type="NCBI Taxonomy" id="45398"/>
    <lineage>
        <taxon>Bacteria</taxon>
        <taxon>Bacillati</taxon>
        <taxon>Actinomycetota</taxon>
        <taxon>Actinomycetes</taxon>
        <taxon>Kitasatosporales</taxon>
        <taxon>Streptomycetaceae</taxon>
        <taxon>Streptomyces</taxon>
    </lineage>
</organism>
<keyword evidence="5" id="KW-1185">Reference proteome</keyword>
<reference evidence="3 5" key="1">
    <citation type="submission" date="2018-04" db="EMBL/GenBank/DDBJ databases">
        <title>Complete genome sequences of Streptomyces griseoviridis K61 and characterization of antagonistic properties of biological control agents.</title>
        <authorList>
            <person name="Mariita R.M."/>
            <person name="Sello J.K."/>
        </authorList>
    </citation>
    <scope>NUCLEOTIDE SEQUENCE [LARGE SCALE GENOMIC DNA]</scope>
    <source>
        <strain evidence="3 5">K61</strain>
    </source>
</reference>
<name>A0A3Q9KZT4_STRGD</name>
<gene>
    <name evidence="3" type="ORF">DDJ31_06830</name>
    <name evidence="2" type="ORF">ELQ87_32430</name>
</gene>
<dbReference type="OrthoDB" id="3654490at2"/>
<evidence type="ECO:0000256" key="1">
    <source>
        <dbReference type="SAM" id="MobiDB-lite"/>
    </source>
</evidence>
<dbReference type="InterPro" id="IPR035897">
    <property type="entry name" value="Toll_tir_struct_dom_sf"/>
</dbReference>